<dbReference type="SMART" id="SM00233">
    <property type="entry name" value="PH"/>
    <property type="match status" value="1"/>
</dbReference>
<name>A0A8T1W916_9STRA</name>
<organism evidence="3 4">
    <name type="scientific">Phytophthora pseudosyringae</name>
    <dbReference type="NCBI Taxonomy" id="221518"/>
    <lineage>
        <taxon>Eukaryota</taxon>
        <taxon>Sar</taxon>
        <taxon>Stramenopiles</taxon>
        <taxon>Oomycota</taxon>
        <taxon>Peronosporomycetes</taxon>
        <taxon>Peronosporales</taxon>
        <taxon>Peronosporaceae</taxon>
        <taxon>Phytophthora</taxon>
    </lineage>
</organism>
<feature type="region of interest" description="Disordered" evidence="1">
    <location>
        <begin position="375"/>
        <end position="395"/>
    </location>
</feature>
<reference evidence="3" key="1">
    <citation type="submission" date="2021-02" db="EMBL/GenBank/DDBJ databases">
        <authorList>
            <person name="Palmer J.M."/>
        </authorList>
    </citation>
    <scope>NUCLEOTIDE SEQUENCE</scope>
    <source>
        <strain evidence="3">SCRP734</strain>
    </source>
</reference>
<dbReference type="InterPro" id="IPR001849">
    <property type="entry name" value="PH_domain"/>
</dbReference>
<dbReference type="Proteomes" id="UP000694044">
    <property type="component" value="Unassembled WGS sequence"/>
</dbReference>
<dbReference type="AlphaFoldDB" id="A0A8T1W916"/>
<evidence type="ECO:0000259" key="2">
    <source>
        <dbReference type="PROSITE" id="PS50003"/>
    </source>
</evidence>
<dbReference type="OrthoDB" id="119777at2759"/>
<comment type="caution">
    <text evidence="3">The sequence shown here is derived from an EMBL/GenBank/DDBJ whole genome shotgun (WGS) entry which is preliminary data.</text>
</comment>
<keyword evidence="4" id="KW-1185">Reference proteome</keyword>
<dbReference type="EMBL" id="JAGDFM010000037">
    <property type="protein sequence ID" value="KAG7390027.1"/>
    <property type="molecule type" value="Genomic_DNA"/>
</dbReference>
<gene>
    <name evidence="3" type="ORF">PHYPSEUDO_008989</name>
</gene>
<dbReference type="PROSITE" id="PS50003">
    <property type="entry name" value="PH_DOMAIN"/>
    <property type="match status" value="1"/>
</dbReference>
<evidence type="ECO:0000313" key="4">
    <source>
        <dbReference type="Proteomes" id="UP000694044"/>
    </source>
</evidence>
<dbReference type="Pfam" id="PF00169">
    <property type="entry name" value="PH"/>
    <property type="match status" value="1"/>
</dbReference>
<proteinExistence type="predicted"/>
<protein>
    <recommendedName>
        <fullName evidence="2">PH domain-containing protein</fullName>
    </recommendedName>
</protein>
<evidence type="ECO:0000313" key="3">
    <source>
        <dbReference type="EMBL" id="KAG7390027.1"/>
    </source>
</evidence>
<feature type="domain" description="PH" evidence="2">
    <location>
        <begin position="1"/>
        <end position="132"/>
    </location>
</feature>
<sequence>MEGYLDHLETTGPVGLHKKIWARRFFKLDQTFHVLEVFTDESQRERKGKLELRDSVVATADELGGLLSDDNGAVEMSRRFIFRITENGSNKHHYLCANLSGDKAPHSPTYKLASSTRDYLEEWLRALRAIIAAGTESPLSAATMGLGELNAHIGSFMNHMHVSARISNRVRAHGQSTYEITVKIWILERELVVVDEEQDDYRSHGHGSVGSGDMSWQILEYSCAWRLLKSKAELQNFDGQLRLLFGPSMHNLVFPSNSIGSKLQHLHLHASASQQEAENQQRMRVYDAYLQSLLRMPAFSSFGNDASTMLDMFLDISSHLTSFRKLEKKTGQSMHLRDRKVVPWKDRERFEVVYKMHLQVLAAQEENTRRIQMAQTVSPRKDSNASHRHRHSHHRNREEIINMANTEADNFAPAHVEAHVAPLPAPAMLNAPAEVCASILWYPR</sequence>
<evidence type="ECO:0000256" key="1">
    <source>
        <dbReference type="SAM" id="MobiDB-lite"/>
    </source>
</evidence>
<feature type="compositionally biased region" description="Basic residues" evidence="1">
    <location>
        <begin position="386"/>
        <end position="395"/>
    </location>
</feature>
<accession>A0A8T1W916</accession>